<gene>
    <name evidence="3" type="ORF">ElyMa_006191900</name>
</gene>
<accession>A0AAV4H316</accession>
<evidence type="ECO:0000313" key="3">
    <source>
        <dbReference type="EMBL" id="GFR92084.1"/>
    </source>
</evidence>
<feature type="signal peptide" evidence="1">
    <location>
        <begin position="1"/>
        <end position="19"/>
    </location>
</feature>
<keyword evidence="4" id="KW-1185">Reference proteome</keyword>
<comment type="caution">
    <text evidence="3">The sequence shown here is derived from an EMBL/GenBank/DDBJ whole genome shotgun (WGS) entry which is preliminary data.</text>
</comment>
<evidence type="ECO:0000313" key="4">
    <source>
        <dbReference type="Proteomes" id="UP000762676"/>
    </source>
</evidence>
<dbReference type="GO" id="GO:0005615">
    <property type="term" value="C:extracellular space"/>
    <property type="evidence" value="ECO:0007669"/>
    <property type="project" value="TreeGrafter"/>
</dbReference>
<dbReference type="EMBL" id="BMAT01012422">
    <property type="protein sequence ID" value="GFR92084.1"/>
    <property type="molecule type" value="Genomic_DNA"/>
</dbReference>
<feature type="domain" description="FAS1" evidence="2">
    <location>
        <begin position="75"/>
        <end position="210"/>
    </location>
</feature>
<reference evidence="3 4" key="1">
    <citation type="journal article" date="2021" name="Elife">
        <title>Chloroplast acquisition without the gene transfer in kleptoplastic sea slugs, Plakobranchus ocellatus.</title>
        <authorList>
            <person name="Maeda T."/>
            <person name="Takahashi S."/>
            <person name="Yoshida T."/>
            <person name="Shimamura S."/>
            <person name="Takaki Y."/>
            <person name="Nagai Y."/>
            <person name="Toyoda A."/>
            <person name="Suzuki Y."/>
            <person name="Arimoto A."/>
            <person name="Ishii H."/>
            <person name="Satoh N."/>
            <person name="Nishiyama T."/>
            <person name="Hasebe M."/>
            <person name="Maruyama T."/>
            <person name="Minagawa J."/>
            <person name="Obokata J."/>
            <person name="Shigenobu S."/>
        </authorList>
    </citation>
    <scope>NUCLEOTIDE SEQUENCE [LARGE SCALE GENOMIC DNA]</scope>
</reference>
<dbReference type="InterPro" id="IPR050904">
    <property type="entry name" value="Adhesion/Biosynth-related"/>
</dbReference>
<dbReference type="InterPro" id="IPR000782">
    <property type="entry name" value="FAS1_domain"/>
</dbReference>
<dbReference type="FunFam" id="2.30.180.10:FF:000032">
    <property type="entry name" value="Fasciclin domain-containing protein, putative"/>
    <property type="match status" value="2"/>
</dbReference>
<evidence type="ECO:0000259" key="2">
    <source>
        <dbReference type="PROSITE" id="PS50213"/>
    </source>
</evidence>
<dbReference type="SMART" id="SM00554">
    <property type="entry name" value="FAS1"/>
    <property type="match status" value="2"/>
</dbReference>
<dbReference type="GO" id="GO:0031012">
    <property type="term" value="C:extracellular matrix"/>
    <property type="evidence" value="ECO:0007669"/>
    <property type="project" value="TreeGrafter"/>
</dbReference>
<name>A0AAV4H316_9GAST</name>
<proteinExistence type="predicted"/>
<feature type="domain" description="FAS1" evidence="2">
    <location>
        <begin position="214"/>
        <end position="343"/>
    </location>
</feature>
<organism evidence="3 4">
    <name type="scientific">Elysia marginata</name>
    <dbReference type="NCBI Taxonomy" id="1093978"/>
    <lineage>
        <taxon>Eukaryota</taxon>
        <taxon>Metazoa</taxon>
        <taxon>Spiralia</taxon>
        <taxon>Lophotrochozoa</taxon>
        <taxon>Mollusca</taxon>
        <taxon>Gastropoda</taxon>
        <taxon>Heterobranchia</taxon>
        <taxon>Euthyneura</taxon>
        <taxon>Panpulmonata</taxon>
        <taxon>Sacoglossa</taxon>
        <taxon>Placobranchoidea</taxon>
        <taxon>Plakobranchidae</taxon>
        <taxon>Elysia</taxon>
    </lineage>
</organism>
<dbReference type="PROSITE" id="PS50213">
    <property type="entry name" value="FAS1"/>
    <property type="match status" value="2"/>
</dbReference>
<dbReference type="Proteomes" id="UP000762676">
    <property type="component" value="Unassembled WGS sequence"/>
</dbReference>
<sequence length="351" mass="37348">MNLFPIVVVIVLAAGSCTAKSMSHYLDVNIDNVKKMVLEYDPLVRSDGEMKELDMPIQSFAMRMFHENILKAENEDEPIPVVATNLGLTELVQAVVKAGLKATLESAGPFTVFGPTNEAFQRLPEWAKQAVANVTVLADVLKYHVLSGKVESKSLKNELQVATVEGKKLRINLYTKEGKTVATAQCAPIDLMKVDQAASNGVIHVLNAVMLPPAGTIVSALAACPEFKILVKAVQVGGLVETLSGPGPFTVFAPTDKAFRKLPQGTIEKLLHNPKELAKILTYHVVSGTFCSAGLSSGNVKTVEGQEVAIKVSADGVVVNESKVISADGSVTNGVVHAIDTVLLPPGYVLP</sequence>
<feature type="chain" id="PRO_5043898736" evidence="1">
    <location>
        <begin position="20"/>
        <end position="351"/>
    </location>
</feature>
<dbReference type="Gene3D" id="2.30.180.10">
    <property type="entry name" value="FAS1 domain"/>
    <property type="match status" value="2"/>
</dbReference>
<protein>
    <submittedName>
        <fullName evidence="3">Transforming growth factor-beta-induced protein ig-h3-like</fullName>
    </submittedName>
</protein>
<dbReference type="PANTHER" id="PTHR10900">
    <property type="entry name" value="PERIOSTIN-RELATED"/>
    <property type="match status" value="1"/>
</dbReference>
<dbReference type="SUPFAM" id="SSF82153">
    <property type="entry name" value="FAS1 domain"/>
    <property type="match status" value="2"/>
</dbReference>
<evidence type="ECO:0000256" key="1">
    <source>
        <dbReference type="SAM" id="SignalP"/>
    </source>
</evidence>
<dbReference type="AlphaFoldDB" id="A0AAV4H316"/>
<dbReference type="InterPro" id="IPR036378">
    <property type="entry name" value="FAS1_dom_sf"/>
</dbReference>
<dbReference type="GO" id="GO:0030198">
    <property type="term" value="P:extracellular matrix organization"/>
    <property type="evidence" value="ECO:0007669"/>
    <property type="project" value="TreeGrafter"/>
</dbReference>
<keyword evidence="1" id="KW-0732">Signal</keyword>
<dbReference type="GO" id="GO:0007155">
    <property type="term" value="P:cell adhesion"/>
    <property type="evidence" value="ECO:0007669"/>
    <property type="project" value="TreeGrafter"/>
</dbReference>
<dbReference type="Pfam" id="PF02469">
    <property type="entry name" value="Fasciclin"/>
    <property type="match status" value="2"/>
</dbReference>
<dbReference type="GO" id="GO:0050839">
    <property type="term" value="F:cell adhesion molecule binding"/>
    <property type="evidence" value="ECO:0007669"/>
    <property type="project" value="TreeGrafter"/>
</dbReference>
<dbReference type="PANTHER" id="PTHR10900:SF77">
    <property type="entry name" value="FI19380P1"/>
    <property type="match status" value="1"/>
</dbReference>